<accession>A0AAQ4DZ87</accession>
<protein>
    <recommendedName>
        <fullName evidence="9">Protein Wnt</fullName>
    </recommendedName>
</protein>
<dbReference type="EMBL" id="JARKHS020024998">
    <property type="protein sequence ID" value="KAK8767777.1"/>
    <property type="molecule type" value="Genomic_DNA"/>
</dbReference>
<dbReference type="Gene3D" id="3.30.2460.20">
    <property type="match status" value="1"/>
</dbReference>
<dbReference type="GO" id="GO:0005125">
    <property type="term" value="F:cytokine activity"/>
    <property type="evidence" value="ECO:0007669"/>
    <property type="project" value="TreeGrafter"/>
</dbReference>
<evidence type="ECO:0000256" key="2">
    <source>
        <dbReference type="ARBA" id="ARBA00005683"/>
    </source>
</evidence>
<dbReference type="GO" id="GO:0030182">
    <property type="term" value="P:neuron differentiation"/>
    <property type="evidence" value="ECO:0007669"/>
    <property type="project" value="TreeGrafter"/>
</dbReference>
<evidence type="ECO:0000256" key="1">
    <source>
        <dbReference type="ARBA" id="ARBA00004498"/>
    </source>
</evidence>
<evidence type="ECO:0000256" key="3">
    <source>
        <dbReference type="ARBA" id="ARBA00022473"/>
    </source>
</evidence>
<keyword evidence="8" id="KW-0449">Lipoprotein</keyword>
<evidence type="ECO:0000256" key="8">
    <source>
        <dbReference type="ARBA" id="ARBA00023288"/>
    </source>
</evidence>
<dbReference type="InterPro" id="IPR043158">
    <property type="entry name" value="Wnt_C"/>
</dbReference>
<dbReference type="GO" id="GO:0005615">
    <property type="term" value="C:extracellular space"/>
    <property type="evidence" value="ECO:0007669"/>
    <property type="project" value="TreeGrafter"/>
</dbReference>
<comment type="function">
    <text evidence="9">Ligand for members of the frizzled family of seven transmembrane receptors.</text>
</comment>
<dbReference type="PANTHER" id="PTHR12027:SF97">
    <property type="entry name" value="PROTEIN WNT-4"/>
    <property type="match status" value="1"/>
</dbReference>
<name>A0AAQ4DZ87_AMBAM</name>
<evidence type="ECO:0000256" key="6">
    <source>
        <dbReference type="ARBA" id="ARBA00022687"/>
    </source>
</evidence>
<dbReference type="InterPro" id="IPR018161">
    <property type="entry name" value="Wnt_CS"/>
</dbReference>
<evidence type="ECO:0000256" key="4">
    <source>
        <dbReference type="ARBA" id="ARBA00022525"/>
    </source>
</evidence>
<dbReference type="Pfam" id="PF00110">
    <property type="entry name" value="wnt"/>
    <property type="match status" value="1"/>
</dbReference>
<dbReference type="GO" id="GO:0045165">
    <property type="term" value="P:cell fate commitment"/>
    <property type="evidence" value="ECO:0007669"/>
    <property type="project" value="TreeGrafter"/>
</dbReference>
<keyword evidence="4" id="KW-0964">Secreted</keyword>
<evidence type="ECO:0000256" key="5">
    <source>
        <dbReference type="ARBA" id="ARBA00022530"/>
    </source>
</evidence>
<keyword evidence="7" id="KW-1015">Disulfide bond</keyword>
<dbReference type="GO" id="GO:0060070">
    <property type="term" value="P:canonical Wnt signaling pathway"/>
    <property type="evidence" value="ECO:0007669"/>
    <property type="project" value="TreeGrafter"/>
</dbReference>
<evidence type="ECO:0000313" key="10">
    <source>
        <dbReference type="EMBL" id="KAK8767777.1"/>
    </source>
</evidence>
<dbReference type="PROSITE" id="PS00246">
    <property type="entry name" value="WNT1"/>
    <property type="match status" value="1"/>
</dbReference>
<keyword evidence="6 9" id="KW-0879">Wnt signaling pathway</keyword>
<keyword evidence="11" id="KW-1185">Reference proteome</keyword>
<gene>
    <name evidence="10" type="ORF">V5799_005442</name>
</gene>
<dbReference type="InterPro" id="IPR005817">
    <property type="entry name" value="Wnt"/>
</dbReference>
<sequence length="313" mass="35449">MRRFCTSEPAVIHTVVQGMRTTVNTCQALFEWERWQCDLLQDRKHLLRKVYRETAFVYALTAAGVAHSVARGCRTGRLSQRCSCAEASGQQQGSWKWGGCGDNYPFAAKFARRLLSRDSRKRRPRTLRTPVDAHNIAVGIRTLRRGIRPVCKCHGVSGSCSARTCWREVAPFPELAVRLKRKYANAVKAEIENKPGFAATDVLVKPRKVLAGTLGTTQRPKWLAAVTAELRRLGRDKLVFLEESPSFCEPNVLTPGMEGRRCRDQQHCSEVCCDRGHRNFTLVVYERCQCRMVWCCTLECNICENVTTAYSCL</sequence>
<dbReference type="Proteomes" id="UP001321473">
    <property type="component" value="Unassembled WGS sequence"/>
</dbReference>
<reference evidence="10 11" key="1">
    <citation type="journal article" date="2023" name="Arcadia Sci">
        <title>De novo assembly of a long-read Amblyomma americanum tick genome.</title>
        <authorList>
            <person name="Chou S."/>
            <person name="Poskanzer K.E."/>
            <person name="Rollins M."/>
            <person name="Thuy-Boun P.S."/>
        </authorList>
    </citation>
    <scope>NUCLEOTIDE SEQUENCE [LARGE SCALE GENOMIC DNA]</scope>
    <source>
        <strain evidence="10">F_SG_1</strain>
        <tissue evidence="10">Salivary glands</tissue>
    </source>
</reference>
<dbReference type="AlphaFoldDB" id="A0AAQ4DZ87"/>
<dbReference type="SMART" id="SM00097">
    <property type="entry name" value="WNT1"/>
    <property type="match status" value="1"/>
</dbReference>
<evidence type="ECO:0000313" key="11">
    <source>
        <dbReference type="Proteomes" id="UP001321473"/>
    </source>
</evidence>
<evidence type="ECO:0000256" key="9">
    <source>
        <dbReference type="RuleBase" id="RU003500"/>
    </source>
</evidence>
<comment type="caution">
    <text evidence="10">The sequence shown here is derived from an EMBL/GenBank/DDBJ whole genome shotgun (WGS) entry which is preliminary data.</text>
</comment>
<keyword evidence="3 9" id="KW-0217">Developmental protein</keyword>
<comment type="subcellular location">
    <subcellularLocation>
        <location evidence="1 9">Secreted</location>
        <location evidence="1 9">Extracellular space</location>
        <location evidence="1 9">Extracellular matrix</location>
    </subcellularLocation>
</comment>
<organism evidence="10 11">
    <name type="scientific">Amblyomma americanum</name>
    <name type="common">Lone star tick</name>
    <dbReference type="NCBI Taxonomy" id="6943"/>
    <lineage>
        <taxon>Eukaryota</taxon>
        <taxon>Metazoa</taxon>
        <taxon>Ecdysozoa</taxon>
        <taxon>Arthropoda</taxon>
        <taxon>Chelicerata</taxon>
        <taxon>Arachnida</taxon>
        <taxon>Acari</taxon>
        <taxon>Parasitiformes</taxon>
        <taxon>Ixodida</taxon>
        <taxon>Ixodoidea</taxon>
        <taxon>Ixodidae</taxon>
        <taxon>Amblyomminae</taxon>
        <taxon>Amblyomma</taxon>
    </lineage>
</organism>
<comment type="similarity">
    <text evidence="2 9">Belongs to the Wnt family.</text>
</comment>
<dbReference type="PANTHER" id="PTHR12027">
    <property type="entry name" value="WNT RELATED"/>
    <property type="match status" value="1"/>
</dbReference>
<proteinExistence type="inferred from homology"/>
<keyword evidence="5" id="KW-0272">Extracellular matrix</keyword>
<dbReference type="GO" id="GO:0005109">
    <property type="term" value="F:frizzled binding"/>
    <property type="evidence" value="ECO:0007669"/>
    <property type="project" value="TreeGrafter"/>
</dbReference>
<evidence type="ECO:0000256" key="7">
    <source>
        <dbReference type="ARBA" id="ARBA00023157"/>
    </source>
</evidence>
<dbReference type="PRINTS" id="PR01349">
    <property type="entry name" value="WNTPROTEIN"/>
</dbReference>